<evidence type="ECO:0000256" key="5">
    <source>
        <dbReference type="ARBA" id="ARBA00022898"/>
    </source>
</evidence>
<dbReference type="InterPro" id="IPR050103">
    <property type="entry name" value="Class-III_PLP-dep_AT"/>
</dbReference>
<comment type="cofactor">
    <cofactor evidence="1">
        <name>pyridoxal 5'-phosphate</name>
        <dbReference type="ChEBI" id="CHEBI:597326"/>
    </cofactor>
</comment>
<evidence type="ECO:0000313" key="7">
    <source>
        <dbReference type="EMBL" id="RBO88239.1"/>
    </source>
</evidence>
<dbReference type="STRING" id="1210090.GCA_001613185_06223"/>
<name>A0A366DFG0_9NOCA</name>
<dbReference type="RefSeq" id="WP_067513813.1">
    <property type="nucleotide sequence ID" value="NZ_CP107943.1"/>
</dbReference>
<evidence type="ECO:0000256" key="6">
    <source>
        <dbReference type="RuleBase" id="RU003560"/>
    </source>
</evidence>
<organism evidence="7 8">
    <name type="scientific">Nocardia puris</name>
    <dbReference type="NCBI Taxonomy" id="208602"/>
    <lineage>
        <taxon>Bacteria</taxon>
        <taxon>Bacillati</taxon>
        <taxon>Actinomycetota</taxon>
        <taxon>Actinomycetes</taxon>
        <taxon>Mycobacteriales</taxon>
        <taxon>Nocardiaceae</taxon>
        <taxon>Nocardia</taxon>
    </lineage>
</organism>
<dbReference type="GO" id="GO:0042802">
    <property type="term" value="F:identical protein binding"/>
    <property type="evidence" value="ECO:0007669"/>
    <property type="project" value="TreeGrafter"/>
</dbReference>
<dbReference type="InterPro" id="IPR015421">
    <property type="entry name" value="PyrdxlP-dep_Trfase_major"/>
</dbReference>
<dbReference type="SUPFAM" id="SSF53383">
    <property type="entry name" value="PLP-dependent transferases"/>
    <property type="match status" value="1"/>
</dbReference>
<dbReference type="Pfam" id="PF00202">
    <property type="entry name" value="Aminotran_3"/>
    <property type="match status" value="1"/>
</dbReference>
<evidence type="ECO:0000256" key="4">
    <source>
        <dbReference type="ARBA" id="ARBA00022679"/>
    </source>
</evidence>
<dbReference type="InterPro" id="IPR015422">
    <property type="entry name" value="PyrdxlP-dep_Trfase_small"/>
</dbReference>
<dbReference type="Gene3D" id="3.90.1150.10">
    <property type="entry name" value="Aspartate Aminotransferase, domain 1"/>
    <property type="match status" value="1"/>
</dbReference>
<dbReference type="Proteomes" id="UP000252586">
    <property type="component" value="Unassembled WGS sequence"/>
</dbReference>
<dbReference type="EMBL" id="QNRE01000009">
    <property type="protein sequence ID" value="RBO88239.1"/>
    <property type="molecule type" value="Genomic_DNA"/>
</dbReference>
<dbReference type="PANTHER" id="PTHR11986">
    <property type="entry name" value="AMINOTRANSFERASE CLASS III"/>
    <property type="match status" value="1"/>
</dbReference>
<comment type="similarity">
    <text evidence="6">Belongs to the class-III pyridoxal-phosphate-dependent aminotransferase family.</text>
</comment>
<evidence type="ECO:0000256" key="2">
    <source>
        <dbReference type="ARBA" id="ARBA00022571"/>
    </source>
</evidence>
<accession>A0A366DFG0</accession>
<dbReference type="OrthoDB" id="9801052at2"/>
<dbReference type="GO" id="GO:0030170">
    <property type="term" value="F:pyridoxal phosphate binding"/>
    <property type="evidence" value="ECO:0007669"/>
    <property type="project" value="InterPro"/>
</dbReference>
<dbReference type="PANTHER" id="PTHR11986:SF79">
    <property type="entry name" value="ACETYLORNITHINE AMINOTRANSFERASE, MITOCHONDRIAL"/>
    <property type="match status" value="1"/>
</dbReference>
<gene>
    <name evidence="7" type="ORF">DFR74_1095</name>
</gene>
<reference evidence="7 8" key="1">
    <citation type="submission" date="2018-06" db="EMBL/GenBank/DDBJ databases">
        <title>Genomic Encyclopedia of Type Strains, Phase IV (KMG-IV): sequencing the most valuable type-strain genomes for metagenomic binning, comparative biology and taxonomic classification.</title>
        <authorList>
            <person name="Goeker M."/>
        </authorList>
    </citation>
    <scope>NUCLEOTIDE SEQUENCE [LARGE SCALE GENOMIC DNA]</scope>
    <source>
        <strain evidence="7 8">DSM 44599</strain>
    </source>
</reference>
<sequence length="507" mass="54664">MTAVATEREFAEPYLRGVLATAGLDVEYTRGEGDTLYYRRGDEEIAVLDFVGGYGSTLLGHSNPEIIEYARELLAAQTPIHAQFSRHPYANDVANQLNRIVRRELDSDEGYFAIFANSGAEAIEAGLKHAEFERFVRAAGLRAQIEADIEAAREASVPAAEIDALVAEVTAHNEALFAATPLFLSPVGAFHGKLAGSVQLTYNPNYRAVFSALAAQARFVPVDEPGALDAVVRAESRVAKSLVVEGGSVRVVERPFPVFAAVVLEPILGEGGIHEMPADFVADVQRVAAELGIPVIIDEIQTGMGRTGAFLASGHLGLRGDYYAIAKSLGGGVAKAAVLLVRESRYLSDFELMHSSTFAKDSFSTLIARRVLDILEADDGALYRAAERRGAELLAALRSVREEFPDVVADVRGRGLMAGLEFVNQAESDSAALREVDASGFFGYYVSGFLLREHSIRTFPTSSAVYTLRFEPSVYIETADIERLAAALRDVCREIRDAGGARLAAIA</sequence>
<dbReference type="AlphaFoldDB" id="A0A366DFG0"/>
<comment type="caution">
    <text evidence="7">The sequence shown here is derived from an EMBL/GenBank/DDBJ whole genome shotgun (WGS) entry which is preliminary data.</text>
</comment>
<dbReference type="PIRSF" id="PIRSF000521">
    <property type="entry name" value="Transaminase_4ab_Lys_Orn"/>
    <property type="match status" value="1"/>
</dbReference>
<keyword evidence="5 6" id="KW-0663">Pyridoxal phosphate</keyword>
<keyword evidence="4 7" id="KW-0808">Transferase</keyword>
<protein>
    <submittedName>
        <fullName evidence="7">Acetylornithine/succinyldiaminopimelate/putresci ne aminotransferase</fullName>
    </submittedName>
</protein>
<keyword evidence="2" id="KW-0055">Arginine biosynthesis</keyword>
<dbReference type="InterPro" id="IPR015424">
    <property type="entry name" value="PyrdxlP-dep_Trfase"/>
</dbReference>
<keyword evidence="2" id="KW-0028">Amino-acid biosynthesis</keyword>
<keyword evidence="3 7" id="KW-0032">Aminotransferase</keyword>
<keyword evidence="8" id="KW-1185">Reference proteome</keyword>
<proteinExistence type="inferred from homology"/>
<dbReference type="Gene3D" id="3.40.640.10">
    <property type="entry name" value="Type I PLP-dependent aspartate aminotransferase-like (Major domain)"/>
    <property type="match status" value="1"/>
</dbReference>
<evidence type="ECO:0000313" key="8">
    <source>
        <dbReference type="Proteomes" id="UP000252586"/>
    </source>
</evidence>
<dbReference type="GO" id="GO:0008483">
    <property type="term" value="F:transaminase activity"/>
    <property type="evidence" value="ECO:0007669"/>
    <property type="project" value="UniProtKB-KW"/>
</dbReference>
<evidence type="ECO:0000256" key="1">
    <source>
        <dbReference type="ARBA" id="ARBA00001933"/>
    </source>
</evidence>
<evidence type="ECO:0000256" key="3">
    <source>
        <dbReference type="ARBA" id="ARBA00022576"/>
    </source>
</evidence>
<dbReference type="InterPro" id="IPR005814">
    <property type="entry name" value="Aminotrans_3"/>
</dbReference>
<dbReference type="GO" id="GO:0006526">
    <property type="term" value="P:L-arginine biosynthetic process"/>
    <property type="evidence" value="ECO:0007669"/>
    <property type="project" value="UniProtKB-KW"/>
</dbReference>